<dbReference type="SUPFAM" id="SSF55120">
    <property type="entry name" value="Pseudouridine synthase"/>
    <property type="match status" value="1"/>
</dbReference>
<dbReference type="SMART" id="SM00363">
    <property type="entry name" value="S4"/>
    <property type="match status" value="1"/>
</dbReference>
<dbReference type="GO" id="GO:0000455">
    <property type="term" value="P:enzyme-directed rRNA pseudouridine synthesis"/>
    <property type="evidence" value="ECO:0007669"/>
    <property type="project" value="UniProtKB-ARBA"/>
</dbReference>
<proteinExistence type="inferred from homology"/>
<dbReference type="GO" id="GO:0120159">
    <property type="term" value="F:rRNA pseudouridine synthase activity"/>
    <property type="evidence" value="ECO:0007669"/>
    <property type="project" value="UniProtKB-ARBA"/>
</dbReference>
<protein>
    <recommendedName>
        <fullName evidence="7">Pseudouridine synthase</fullName>
        <ecNumber evidence="7">5.4.99.-</ecNumber>
    </recommendedName>
</protein>
<gene>
    <name evidence="9" type="primary">rluD_1</name>
    <name evidence="9" type="ORF">SAMEA4384403_01636</name>
</gene>
<evidence type="ECO:0000256" key="1">
    <source>
        <dbReference type="ARBA" id="ARBA00000073"/>
    </source>
</evidence>
<dbReference type="InterPro" id="IPR006145">
    <property type="entry name" value="PsdUridine_synth_RsuA/RluA"/>
</dbReference>
<dbReference type="EC" id="5.4.99.-" evidence="7"/>
<evidence type="ECO:0000256" key="6">
    <source>
        <dbReference type="PROSITE-ProRule" id="PRU00182"/>
    </source>
</evidence>
<keyword evidence="3 6" id="KW-0694">RNA-binding</keyword>
<dbReference type="InterPro" id="IPR006224">
    <property type="entry name" value="PsdUridine_synth_RluA-like_CS"/>
</dbReference>
<dbReference type="PROSITE" id="PS01129">
    <property type="entry name" value="PSI_RLU"/>
    <property type="match status" value="1"/>
</dbReference>
<dbReference type="InterPro" id="IPR020103">
    <property type="entry name" value="PsdUridine_synth_cat_dom_sf"/>
</dbReference>
<evidence type="ECO:0000313" key="9">
    <source>
        <dbReference type="EMBL" id="SNV71500.1"/>
    </source>
</evidence>
<feature type="active site" evidence="5">
    <location>
        <position position="139"/>
    </location>
</feature>
<comment type="similarity">
    <text evidence="2 7">Belongs to the pseudouridine synthase RluA family.</text>
</comment>
<dbReference type="NCBIfam" id="TIGR00005">
    <property type="entry name" value="rluA_subfam"/>
    <property type="match status" value="1"/>
</dbReference>
<dbReference type="AlphaFoldDB" id="A0A239ZL25"/>
<dbReference type="EMBL" id="LT906462">
    <property type="protein sequence ID" value="SNV71500.1"/>
    <property type="molecule type" value="Genomic_DNA"/>
</dbReference>
<dbReference type="KEGG" id="sste:SAMEA4384403_1636"/>
<dbReference type="InterPro" id="IPR002942">
    <property type="entry name" value="S4_RNA-bd"/>
</dbReference>
<evidence type="ECO:0000256" key="3">
    <source>
        <dbReference type="ARBA" id="ARBA00022884"/>
    </source>
</evidence>
<name>A0A239ZL25_9STAP</name>
<evidence type="ECO:0000256" key="4">
    <source>
        <dbReference type="ARBA" id="ARBA00023235"/>
    </source>
</evidence>
<dbReference type="Pfam" id="PF00849">
    <property type="entry name" value="PseudoU_synth_2"/>
    <property type="match status" value="1"/>
</dbReference>
<dbReference type="PANTHER" id="PTHR21600">
    <property type="entry name" value="MITOCHONDRIAL RNA PSEUDOURIDINE SYNTHASE"/>
    <property type="match status" value="1"/>
</dbReference>
<dbReference type="RefSeq" id="WP_095088484.1">
    <property type="nucleotide sequence ID" value="NZ_BMDM01000004.1"/>
</dbReference>
<dbReference type="SUPFAM" id="SSF55174">
    <property type="entry name" value="Alpha-L RNA-binding motif"/>
    <property type="match status" value="1"/>
</dbReference>
<dbReference type="InterPro" id="IPR006225">
    <property type="entry name" value="PsdUridine_synth_RluC/D"/>
</dbReference>
<dbReference type="Pfam" id="PF01479">
    <property type="entry name" value="S4"/>
    <property type="match status" value="1"/>
</dbReference>
<dbReference type="GO" id="GO:0003723">
    <property type="term" value="F:RNA binding"/>
    <property type="evidence" value="ECO:0007669"/>
    <property type="project" value="UniProtKB-KW"/>
</dbReference>
<evidence type="ECO:0000256" key="7">
    <source>
        <dbReference type="RuleBase" id="RU362028"/>
    </source>
</evidence>
<organism evidence="9 10">
    <name type="scientific">Mammaliicoccus stepanovicii</name>
    <dbReference type="NCBI Taxonomy" id="643214"/>
    <lineage>
        <taxon>Bacteria</taxon>
        <taxon>Bacillati</taxon>
        <taxon>Bacillota</taxon>
        <taxon>Bacilli</taxon>
        <taxon>Bacillales</taxon>
        <taxon>Staphylococcaceae</taxon>
        <taxon>Mammaliicoccus</taxon>
    </lineage>
</organism>
<feature type="domain" description="RNA-binding S4" evidence="8">
    <location>
        <begin position="16"/>
        <end position="80"/>
    </location>
</feature>
<dbReference type="PROSITE" id="PS50889">
    <property type="entry name" value="S4"/>
    <property type="match status" value="1"/>
</dbReference>
<dbReference type="CDD" id="cd00165">
    <property type="entry name" value="S4"/>
    <property type="match status" value="1"/>
</dbReference>
<dbReference type="InterPro" id="IPR036986">
    <property type="entry name" value="S4_RNA-bd_sf"/>
</dbReference>
<dbReference type="OrthoDB" id="9807829at2"/>
<reference evidence="9 10" key="1">
    <citation type="submission" date="2017-06" db="EMBL/GenBank/DDBJ databases">
        <authorList>
            <consortium name="Pathogen Informatics"/>
        </authorList>
    </citation>
    <scope>NUCLEOTIDE SEQUENCE [LARGE SCALE GENOMIC DNA]</scope>
    <source>
        <strain evidence="9 10">NCTC13839</strain>
    </source>
</reference>
<keyword evidence="9" id="KW-0456">Lyase</keyword>
<dbReference type="Proteomes" id="UP000242084">
    <property type="component" value="Chromosome 1"/>
</dbReference>
<dbReference type="InterPro" id="IPR050188">
    <property type="entry name" value="RluA_PseudoU_synthase"/>
</dbReference>
<accession>A0A239ZL25</accession>
<evidence type="ECO:0000259" key="8">
    <source>
        <dbReference type="SMART" id="SM00363"/>
    </source>
</evidence>
<keyword evidence="10" id="KW-1185">Reference proteome</keyword>
<comment type="catalytic activity">
    <reaction evidence="1 7">
        <text>a uridine in RNA = a pseudouridine in RNA</text>
        <dbReference type="Rhea" id="RHEA:48348"/>
        <dbReference type="Rhea" id="RHEA-COMP:12068"/>
        <dbReference type="Rhea" id="RHEA-COMP:12069"/>
        <dbReference type="ChEBI" id="CHEBI:65314"/>
        <dbReference type="ChEBI" id="CHEBI:65315"/>
    </reaction>
</comment>
<dbReference type="Gene3D" id="3.10.290.10">
    <property type="entry name" value="RNA-binding S4 domain"/>
    <property type="match status" value="1"/>
</dbReference>
<keyword evidence="4 7" id="KW-0413">Isomerase</keyword>
<dbReference type="Gene3D" id="3.30.2350.10">
    <property type="entry name" value="Pseudouridine synthase"/>
    <property type="match status" value="1"/>
</dbReference>
<evidence type="ECO:0000256" key="5">
    <source>
        <dbReference type="PIRSR" id="PIRSR606225-1"/>
    </source>
</evidence>
<evidence type="ECO:0000256" key="2">
    <source>
        <dbReference type="ARBA" id="ARBA00010876"/>
    </source>
</evidence>
<evidence type="ECO:0000313" key="10">
    <source>
        <dbReference type="Proteomes" id="UP000242084"/>
    </source>
</evidence>
<dbReference type="PANTHER" id="PTHR21600:SF44">
    <property type="entry name" value="RIBOSOMAL LARGE SUBUNIT PSEUDOURIDINE SYNTHASE D"/>
    <property type="match status" value="1"/>
</dbReference>
<dbReference type="FunFam" id="3.30.2350.10:FF:000006">
    <property type="entry name" value="Pseudouridine synthase"/>
    <property type="match status" value="1"/>
</dbReference>
<dbReference type="GO" id="GO:0016829">
    <property type="term" value="F:lyase activity"/>
    <property type="evidence" value="ECO:0007669"/>
    <property type="project" value="UniProtKB-KW"/>
</dbReference>
<dbReference type="CDD" id="cd02869">
    <property type="entry name" value="PseudoU_synth_RluA_like"/>
    <property type="match status" value="1"/>
</dbReference>
<sequence length="307" mass="34854">MNTFEFKIETQEEVGNRIDKYLPELNSDWSRNQIQDWIKLGLVEVNSKVVKSNYKTKLNDVIIVTEKVVEEVDLVAEDLGIEIYYEDKDVAVVYKPKGMVVHPAPGHYTGTLVNGLMHEITDLSGINGEIRPGIVHRIDKDTSGLLMIAKNDIAHRGLVEQLVNKTVTREYTALVHGNIPHEFGTIEAPIGRNPKERQEMAIVDDGKEAVTHFNVIEKFEQYTLVNCQLETGRTHQIRVHMKHIGYPLVGDPKYGPKKTLNLEGQALHAGLLGFEHPVTGEYIENEAPLPEYFETLLDKLRKREINK</sequence>
<comment type="function">
    <text evidence="7">Responsible for synthesis of pseudouridine from uracil.</text>
</comment>